<name>A0ABV8A8P2_9DEIO</name>
<protein>
    <submittedName>
        <fullName evidence="2">Uncharacterized protein</fullName>
    </submittedName>
</protein>
<keyword evidence="1" id="KW-0812">Transmembrane</keyword>
<gene>
    <name evidence="2" type="ORF">ACFOPQ_07130</name>
</gene>
<comment type="caution">
    <text evidence="2">The sequence shown here is derived from an EMBL/GenBank/DDBJ whole genome shotgun (WGS) entry which is preliminary data.</text>
</comment>
<organism evidence="2 3">
    <name type="scientific">Deinococcus antarcticus</name>
    <dbReference type="NCBI Taxonomy" id="1298767"/>
    <lineage>
        <taxon>Bacteria</taxon>
        <taxon>Thermotogati</taxon>
        <taxon>Deinococcota</taxon>
        <taxon>Deinococci</taxon>
        <taxon>Deinococcales</taxon>
        <taxon>Deinococcaceae</taxon>
        <taxon>Deinococcus</taxon>
    </lineage>
</organism>
<evidence type="ECO:0000313" key="2">
    <source>
        <dbReference type="EMBL" id="MFC3860537.1"/>
    </source>
</evidence>
<evidence type="ECO:0000313" key="3">
    <source>
        <dbReference type="Proteomes" id="UP001595748"/>
    </source>
</evidence>
<proteinExistence type="predicted"/>
<keyword evidence="3" id="KW-1185">Reference proteome</keyword>
<reference evidence="3" key="1">
    <citation type="journal article" date="2019" name="Int. J. Syst. Evol. Microbiol.">
        <title>The Global Catalogue of Microorganisms (GCM) 10K type strain sequencing project: providing services to taxonomists for standard genome sequencing and annotation.</title>
        <authorList>
            <consortium name="The Broad Institute Genomics Platform"/>
            <consortium name="The Broad Institute Genome Sequencing Center for Infectious Disease"/>
            <person name="Wu L."/>
            <person name="Ma J."/>
        </authorList>
    </citation>
    <scope>NUCLEOTIDE SEQUENCE [LARGE SCALE GENOMIC DNA]</scope>
    <source>
        <strain evidence="3">CCTCC AB 2013263</strain>
    </source>
</reference>
<keyword evidence="1" id="KW-0472">Membrane</keyword>
<keyword evidence="1" id="KW-1133">Transmembrane helix</keyword>
<dbReference type="EMBL" id="JBHRZF010000078">
    <property type="protein sequence ID" value="MFC3860537.1"/>
    <property type="molecule type" value="Genomic_DNA"/>
</dbReference>
<sequence>MTAFVIFIVLPVVLIAASFFIKPLVQRDKRYGDPFGQGMAAGGMFGSHGLEQDERAVREDTETVRFNLDDVKERQ</sequence>
<accession>A0ABV8A8P2</accession>
<feature type="transmembrane region" description="Helical" evidence="1">
    <location>
        <begin position="6"/>
        <end position="25"/>
    </location>
</feature>
<dbReference type="Proteomes" id="UP001595748">
    <property type="component" value="Unassembled WGS sequence"/>
</dbReference>
<dbReference type="RefSeq" id="WP_380076683.1">
    <property type="nucleotide sequence ID" value="NZ_JBHRZF010000078.1"/>
</dbReference>
<evidence type="ECO:0000256" key="1">
    <source>
        <dbReference type="SAM" id="Phobius"/>
    </source>
</evidence>